<dbReference type="PANTHER" id="PTHR43736">
    <property type="entry name" value="ADP-RIBOSE PYROPHOSPHATASE"/>
    <property type="match status" value="1"/>
</dbReference>
<keyword evidence="3" id="KW-0378">Hydrolase</keyword>
<dbReference type="GO" id="GO:0016787">
    <property type="term" value="F:hydrolase activity"/>
    <property type="evidence" value="ECO:0007669"/>
    <property type="project" value="UniProtKB-KW"/>
</dbReference>
<organism evidence="3 4">
    <name type="scientific">Moorena bouillonii PNG</name>
    <dbReference type="NCBI Taxonomy" id="568701"/>
    <lineage>
        <taxon>Bacteria</taxon>
        <taxon>Bacillati</taxon>
        <taxon>Cyanobacteriota</taxon>
        <taxon>Cyanophyceae</taxon>
        <taxon>Coleofasciculales</taxon>
        <taxon>Coleofasciculaceae</taxon>
        <taxon>Moorena</taxon>
    </lineage>
</organism>
<dbReference type="PROSITE" id="PS51462">
    <property type="entry name" value="NUDIX"/>
    <property type="match status" value="1"/>
</dbReference>
<evidence type="ECO:0000256" key="1">
    <source>
        <dbReference type="ARBA" id="ARBA00005582"/>
    </source>
</evidence>
<dbReference type="InterPro" id="IPR000086">
    <property type="entry name" value="NUDIX_hydrolase_dom"/>
</dbReference>
<evidence type="ECO:0000259" key="2">
    <source>
        <dbReference type="PROSITE" id="PS51462"/>
    </source>
</evidence>
<accession>A0A1U7NBY0</accession>
<name>A0A1U7NBY0_9CYAN</name>
<dbReference type="InterPro" id="IPR015797">
    <property type="entry name" value="NUDIX_hydrolase-like_dom_sf"/>
</dbReference>
<dbReference type="Proteomes" id="UP000186657">
    <property type="component" value="Unassembled WGS sequence"/>
</dbReference>
<dbReference type="AlphaFoldDB" id="A0A1U7NBY0"/>
<evidence type="ECO:0000313" key="4">
    <source>
        <dbReference type="Proteomes" id="UP000186657"/>
    </source>
</evidence>
<sequence length="170" mass="19258">MSIIAVSKSNTHTQQPYHHMRRLWQFVQTVLGIIFRHPITGTSIIPLLPDGRIVLVRRRDNGKWALPGGIVNWGQDIPTTIERELFEETGLELLKIRQLFGVYSAPGRDPRVHSICILVEADVTGTMEVQDVLEISEVKAFEPEAIPKGNLSHDHDRQLQDYFEGNITVA</sequence>
<protein>
    <submittedName>
        <fullName evidence="3">NUDIX hydrolase</fullName>
    </submittedName>
</protein>
<comment type="caution">
    <text evidence="3">The sequence shown here is derived from an EMBL/GenBank/DDBJ whole genome shotgun (WGS) entry which is preliminary data.</text>
</comment>
<dbReference type="Gene3D" id="3.90.79.10">
    <property type="entry name" value="Nucleoside Triphosphate Pyrophosphohydrolase"/>
    <property type="match status" value="1"/>
</dbReference>
<feature type="domain" description="Nudix hydrolase" evidence="2">
    <location>
        <begin position="37"/>
        <end position="165"/>
    </location>
</feature>
<reference evidence="3 4" key="1">
    <citation type="submission" date="2016-10" db="EMBL/GenBank/DDBJ databases">
        <title>Comparative genomics uncovers the prolific and rare metabolic potential of the cyanobacterial genus Moorea.</title>
        <authorList>
            <person name="Leao T."/>
            <person name="Castelao G."/>
            <person name="Korobeynikov A."/>
            <person name="Monroe E.A."/>
            <person name="Podell S."/>
            <person name="Glukhov E."/>
            <person name="Allen E."/>
            <person name="Gerwick W.H."/>
            <person name="Gerwick L."/>
        </authorList>
    </citation>
    <scope>NUCLEOTIDE SEQUENCE [LARGE SCALE GENOMIC DNA]</scope>
    <source>
        <strain evidence="3 4">PNG5-198</strain>
    </source>
</reference>
<comment type="similarity">
    <text evidence="1">Belongs to the Nudix hydrolase family.</text>
</comment>
<dbReference type="PANTHER" id="PTHR43736:SF1">
    <property type="entry name" value="DIHYDRONEOPTERIN TRIPHOSPHATE DIPHOSPHATASE"/>
    <property type="match status" value="1"/>
</dbReference>
<dbReference type="SUPFAM" id="SSF55811">
    <property type="entry name" value="Nudix"/>
    <property type="match status" value="1"/>
</dbReference>
<gene>
    <name evidence="3" type="ORF">BJP37_22495</name>
</gene>
<evidence type="ECO:0000313" key="3">
    <source>
        <dbReference type="EMBL" id="OLT63441.1"/>
    </source>
</evidence>
<dbReference type="Pfam" id="PF00293">
    <property type="entry name" value="NUDIX"/>
    <property type="match status" value="1"/>
</dbReference>
<dbReference type="EMBL" id="MKZS01000001">
    <property type="protein sequence ID" value="OLT63441.1"/>
    <property type="molecule type" value="Genomic_DNA"/>
</dbReference>
<proteinExistence type="inferred from homology"/>
<keyword evidence="4" id="KW-1185">Reference proteome</keyword>